<sequence length="253" mass="28403">MKDRLNKALQREEFFLHFQPQVDILTNRVNGMEALLRWRHPTDGLIPPGEFIPVAEETGLIIPIGEWVLRTACKQNKAWQLAGYAPVTMAVNVSPIQFHQHNFIEIVLDALRDSELDSAYLELEITEGVAMEHVDQVIYKLQALRDIGVQISIDDFGTGFSSLTYLKQFPIHTLKVAREFVRDIPGDPDGAAIVQAIIAMANSLRLKVIAEGVETEEQLSFLQHIGCAEIQGYIFSRPMPEGEIKKMLTPSPA</sequence>
<dbReference type="OrthoDB" id="9759607at2"/>
<keyword evidence="3" id="KW-1185">Reference proteome</keyword>
<gene>
    <name evidence="2" type="ORF">CBW46_013250</name>
</gene>
<evidence type="ECO:0000259" key="1">
    <source>
        <dbReference type="PROSITE" id="PS50883"/>
    </source>
</evidence>
<name>A0A2W1N993_PAEXE</name>
<dbReference type="PROSITE" id="PS50883">
    <property type="entry name" value="EAL"/>
    <property type="match status" value="1"/>
</dbReference>
<dbReference type="CDD" id="cd01948">
    <property type="entry name" value="EAL"/>
    <property type="match status" value="1"/>
</dbReference>
<reference evidence="2" key="1">
    <citation type="submission" date="2018-06" db="EMBL/GenBank/DDBJ databases">
        <title>Paenibacillus xerothermodurans sp. nov. an extremely dry heat resistant spore forming bacterium isolated from the soil of Cape Canaveral, Florida.</title>
        <authorList>
            <person name="Seuylemezian A."/>
            <person name="Kaur N."/>
            <person name="Patil P."/>
            <person name="Patil P."/>
            <person name="Mayilraj S."/>
            <person name="Vaishampayan P."/>
        </authorList>
    </citation>
    <scope>NUCLEOTIDE SEQUENCE [LARGE SCALE GENOMIC DNA]</scope>
    <source>
        <strain evidence="2">ATCC 27380</strain>
    </source>
</reference>
<dbReference type="Pfam" id="PF00563">
    <property type="entry name" value="EAL"/>
    <property type="match status" value="1"/>
</dbReference>
<comment type="caution">
    <text evidence="2">The sequence shown here is derived from an EMBL/GenBank/DDBJ whole genome shotgun (WGS) entry which is preliminary data.</text>
</comment>
<protein>
    <submittedName>
        <fullName evidence="2">EAL domain-containing protein</fullName>
    </submittedName>
</protein>
<dbReference type="GO" id="GO:0071111">
    <property type="term" value="F:cyclic-guanylate-specific phosphodiesterase activity"/>
    <property type="evidence" value="ECO:0007669"/>
    <property type="project" value="InterPro"/>
</dbReference>
<dbReference type="SMART" id="SM00052">
    <property type="entry name" value="EAL"/>
    <property type="match status" value="1"/>
</dbReference>
<organism evidence="2 3">
    <name type="scientific">Paenibacillus xerothermodurans</name>
    <dbReference type="NCBI Taxonomy" id="1977292"/>
    <lineage>
        <taxon>Bacteria</taxon>
        <taxon>Bacillati</taxon>
        <taxon>Bacillota</taxon>
        <taxon>Bacilli</taxon>
        <taxon>Bacillales</taxon>
        <taxon>Paenibacillaceae</taxon>
        <taxon>Paenibacillus</taxon>
    </lineage>
</organism>
<feature type="domain" description="EAL" evidence="1">
    <location>
        <begin position="1"/>
        <end position="252"/>
    </location>
</feature>
<dbReference type="InterPro" id="IPR001633">
    <property type="entry name" value="EAL_dom"/>
</dbReference>
<accession>A0A2W1N993</accession>
<dbReference type="InterPro" id="IPR050706">
    <property type="entry name" value="Cyclic-di-GMP_PDE-like"/>
</dbReference>
<dbReference type="PANTHER" id="PTHR33121">
    <property type="entry name" value="CYCLIC DI-GMP PHOSPHODIESTERASE PDEF"/>
    <property type="match status" value="1"/>
</dbReference>
<dbReference type="SUPFAM" id="SSF141868">
    <property type="entry name" value="EAL domain-like"/>
    <property type="match status" value="1"/>
</dbReference>
<evidence type="ECO:0000313" key="2">
    <source>
        <dbReference type="EMBL" id="PZE20494.1"/>
    </source>
</evidence>
<dbReference type="Proteomes" id="UP000214746">
    <property type="component" value="Unassembled WGS sequence"/>
</dbReference>
<proteinExistence type="predicted"/>
<dbReference type="EMBL" id="NHRJ02000007">
    <property type="protein sequence ID" value="PZE20494.1"/>
    <property type="molecule type" value="Genomic_DNA"/>
</dbReference>
<dbReference type="FunFam" id="3.20.20.450:FF:000001">
    <property type="entry name" value="Cyclic di-GMP phosphodiesterase yahA"/>
    <property type="match status" value="1"/>
</dbReference>
<dbReference type="PANTHER" id="PTHR33121:SF71">
    <property type="entry name" value="OXYGEN SENSOR PROTEIN DOSP"/>
    <property type="match status" value="1"/>
</dbReference>
<evidence type="ECO:0000313" key="3">
    <source>
        <dbReference type="Proteomes" id="UP000214746"/>
    </source>
</evidence>
<dbReference type="Gene3D" id="3.20.20.450">
    <property type="entry name" value="EAL domain"/>
    <property type="match status" value="1"/>
</dbReference>
<dbReference type="AlphaFoldDB" id="A0A2W1N993"/>
<dbReference type="InterPro" id="IPR035919">
    <property type="entry name" value="EAL_sf"/>
</dbReference>